<comment type="caution">
    <text evidence="1">The sequence shown here is derived from an EMBL/GenBank/DDBJ whole genome shotgun (WGS) entry which is preliminary data.</text>
</comment>
<organism evidence="1 2">
    <name type="scientific">Actinophytocola glycyrrhizae</name>
    <dbReference type="NCBI Taxonomy" id="2044873"/>
    <lineage>
        <taxon>Bacteria</taxon>
        <taxon>Bacillati</taxon>
        <taxon>Actinomycetota</taxon>
        <taxon>Actinomycetes</taxon>
        <taxon>Pseudonocardiales</taxon>
        <taxon>Pseudonocardiaceae</taxon>
    </lineage>
</organism>
<gene>
    <name evidence="1" type="ORF">ACFPCV_16960</name>
</gene>
<dbReference type="EMBL" id="JBHSIS010000007">
    <property type="protein sequence ID" value="MFC4855200.1"/>
    <property type="molecule type" value="Genomic_DNA"/>
</dbReference>
<accession>A0ABV9S0U9</accession>
<keyword evidence="2" id="KW-1185">Reference proteome</keyword>
<proteinExistence type="predicted"/>
<name>A0ABV9S0U9_9PSEU</name>
<reference evidence="2" key="1">
    <citation type="journal article" date="2019" name="Int. J. Syst. Evol. Microbiol.">
        <title>The Global Catalogue of Microorganisms (GCM) 10K type strain sequencing project: providing services to taxonomists for standard genome sequencing and annotation.</title>
        <authorList>
            <consortium name="The Broad Institute Genomics Platform"/>
            <consortium name="The Broad Institute Genome Sequencing Center for Infectious Disease"/>
            <person name="Wu L."/>
            <person name="Ma J."/>
        </authorList>
    </citation>
    <scope>NUCLEOTIDE SEQUENCE [LARGE SCALE GENOMIC DNA]</scope>
    <source>
        <strain evidence="2">ZS-22-S1</strain>
    </source>
</reference>
<evidence type="ECO:0000313" key="2">
    <source>
        <dbReference type="Proteomes" id="UP001595859"/>
    </source>
</evidence>
<evidence type="ECO:0000313" key="1">
    <source>
        <dbReference type="EMBL" id="MFC4855200.1"/>
    </source>
</evidence>
<sequence>MAQSIWDEPTAGQSLLLCGVLTTRGEDGSWPTTRVLTEWLREEDPAADVQVIVDSFPTTGTNAGTRYRAIWLGEDGEIGLTLAAGLLTIDHEIAPYLAMIRLCANRVRSTGPVTMSSTRFHRQFGADHAHHVRTFPAVLRREPLGAAVDITADGDGWTITAGDGFAAYAGVRNLRDYVHRAVDAPEEPAPRKEYVDPALLRELAATRHPASDRLLTLLTELNSNYEAGNPYATLLLHRAVTTGNTEVADMGNLPPPGSLDALVRALIDRG</sequence>
<dbReference type="RefSeq" id="WP_378057148.1">
    <property type="nucleotide sequence ID" value="NZ_JBHSIS010000007.1"/>
</dbReference>
<protein>
    <submittedName>
        <fullName evidence="1">Uncharacterized protein</fullName>
    </submittedName>
</protein>
<dbReference type="Proteomes" id="UP001595859">
    <property type="component" value="Unassembled WGS sequence"/>
</dbReference>